<evidence type="ECO:0000313" key="1">
    <source>
        <dbReference type="EMBL" id="AMN82293.1"/>
    </source>
</evidence>
<evidence type="ECO:0008006" key="3">
    <source>
        <dbReference type="Google" id="ProtNLM"/>
    </source>
</evidence>
<dbReference type="EMBL" id="CP014546">
    <property type="protein sequence ID" value="AMN82293.1"/>
    <property type="molecule type" value="Genomic_DNA"/>
</dbReference>
<dbReference type="SUPFAM" id="SSF143880">
    <property type="entry name" value="NE0471 N-terminal domain-like"/>
    <property type="match status" value="1"/>
</dbReference>
<protein>
    <recommendedName>
        <fullName evidence="3">DUF2442 domain-containing protein</fullName>
    </recommendedName>
</protein>
<dbReference type="Proteomes" id="UP000070516">
    <property type="component" value="Chromosome"/>
</dbReference>
<accession>A0A127I6F7</accession>
<sequence length="107" mass="11986">MILVAENAIVAGASSDKRCCSITSKHRISKVKPIPGKHALEIEWDDGKRFTVDLIDHINTFLALEPLRDLVLFGRVKVGKWGVDVNWTRELELPAATLHRLAMKQAD</sequence>
<organism evidence="1 2">
    <name type="scientific">Pseudomonas azotoformans</name>
    <dbReference type="NCBI Taxonomy" id="47878"/>
    <lineage>
        <taxon>Bacteria</taxon>
        <taxon>Pseudomonadati</taxon>
        <taxon>Pseudomonadota</taxon>
        <taxon>Gammaproteobacteria</taxon>
        <taxon>Pseudomonadales</taxon>
        <taxon>Pseudomonadaceae</taxon>
        <taxon>Pseudomonas</taxon>
    </lineage>
</organism>
<evidence type="ECO:0000313" key="2">
    <source>
        <dbReference type="Proteomes" id="UP000070516"/>
    </source>
</evidence>
<dbReference type="RefSeq" id="WP_061449275.1">
    <property type="nucleotide sequence ID" value="NZ_CP014546.1"/>
</dbReference>
<dbReference type="InterPro" id="IPR036782">
    <property type="entry name" value="NE0471-like_N"/>
</dbReference>
<gene>
    <name evidence="1" type="ORF">AYR47_30070</name>
</gene>
<dbReference type="Gene3D" id="3.30.2020.10">
    <property type="entry name" value="NE0471-like N-terminal domain"/>
    <property type="match status" value="1"/>
</dbReference>
<dbReference type="KEGG" id="pazo:AYR47_30070"/>
<name>A0A127I6F7_PSEAZ</name>
<reference evidence="1 2" key="1">
    <citation type="submission" date="2016-02" db="EMBL/GenBank/DDBJ databases">
        <title>Complete genome sequence of Pseudomonas azotoformans S4.</title>
        <authorList>
            <person name="Fang Y."/>
            <person name="Wu L."/>
            <person name="Feng G."/>
        </authorList>
    </citation>
    <scope>NUCLEOTIDE SEQUENCE [LARGE SCALE GENOMIC DNA]</scope>
    <source>
        <strain evidence="1 2">S4</strain>
    </source>
</reference>
<dbReference type="AlphaFoldDB" id="A0A127I6F7"/>
<proteinExistence type="predicted"/>